<evidence type="ECO:0000313" key="3">
    <source>
        <dbReference type="Proteomes" id="UP001341840"/>
    </source>
</evidence>
<dbReference type="EMBL" id="JASCZI010120961">
    <property type="protein sequence ID" value="MED6158249.1"/>
    <property type="molecule type" value="Genomic_DNA"/>
</dbReference>
<comment type="caution">
    <text evidence="2">The sequence shown here is derived from an EMBL/GenBank/DDBJ whole genome shotgun (WGS) entry which is preliminary data.</text>
</comment>
<protein>
    <submittedName>
        <fullName evidence="2">Uncharacterized protein</fullName>
    </submittedName>
</protein>
<sequence>MRNSKAPDDVQSLDHEPPRRRSRSQTRSPPRRRFRSRSPPRQRHQHSSSDDGHSSSEEHKGRKRRIIHLYKKHNDREKIPPIDSHTPFSSRILRIQPPIHFIKPTDMKYDGSTDPHVHLRYFENRMVCDGAIDEIKCRASPVTLTGLASK</sequence>
<feature type="compositionally biased region" description="Basic and acidic residues" evidence="1">
    <location>
        <begin position="1"/>
        <end position="19"/>
    </location>
</feature>
<evidence type="ECO:0000256" key="1">
    <source>
        <dbReference type="SAM" id="MobiDB-lite"/>
    </source>
</evidence>
<reference evidence="2 3" key="1">
    <citation type="journal article" date="2023" name="Plants (Basel)">
        <title>Bridging the Gap: Combining Genomics and Transcriptomics Approaches to Understand Stylosanthes scabra, an Orphan Legume from the Brazilian Caatinga.</title>
        <authorList>
            <person name="Ferreira-Neto J.R.C."/>
            <person name="da Silva M.D."/>
            <person name="Binneck E."/>
            <person name="de Melo N.F."/>
            <person name="da Silva R.H."/>
            <person name="de Melo A.L.T.M."/>
            <person name="Pandolfi V."/>
            <person name="Bustamante F.O."/>
            <person name="Brasileiro-Vidal A.C."/>
            <person name="Benko-Iseppon A.M."/>
        </authorList>
    </citation>
    <scope>NUCLEOTIDE SEQUENCE [LARGE SCALE GENOMIC DNA]</scope>
    <source>
        <tissue evidence="2">Leaves</tissue>
    </source>
</reference>
<organism evidence="2 3">
    <name type="scientific">Stylosanthes scabra</name>
    <dbReference type="NCBI Taxonomy" id="79078"/>
    <lineage>
        <taxon>Eukaryota</taxon>
        <taxon>Viridiplantae</taxon>
        <taxon>Streptophyta</taxon>
        <taxon>Embryophyta</taxon>
        <taxon>Tracheophyta</taxon>
        <taxon>Spermatophyta</taxon>
        <taxon>Magnoliopsida</taxon>
        <taxon>eudicotyledons</taxon>
        <taxon>Gunneridae</taxon>
        <taxon>Pentapetalae</taxon>
        <taxon>rosids</taxon>
        <taxon>fabids</taxon>
        <taxon>Fabales</taxon>
        <taxon>Fabaceae</taxon>
        <taxon>Papilionoideae</taxon>
        <taxon>50 kb inversion clade</taxon>
        <taxon>dalbergioids sensu lato</taxon>
        <taxon>Dalbergieae</taxon>
        <taxon>Pterocarpus clade</taxon>
        <taxon>Stylosanthes</taxon>
    </lineage>
</organism>
<evidence type="ECO:0000313" key="2">
    <source>
        <dbReference type="EMBL" id="MED6158249.1"/>
    </source>
</evidence>
<feature type="compositionally biased region" description="Basic and acidic residues" evidence="1">
    <location>
        <begin position="47"/>
        <end position="60"/>
    </location>
</feature>
<feature type="compositionally biased region" description="Basic residues" evidence="1">
    <location>
        <begin position="20"/>
        <end position="46"/>
    </location>
</feature>
<gene>
    <name evidence="2" type="ORF">PIB30_031088</name>
</gene>
<keyword evidence="3" id="KW-1185">Reference proteome</keyword>
<name>A0ABU6UBK4_9FABA</name>
<feature type="region of interest" description="Disordered" evidence="1">
    <location>
        <begin position="1"/>
        <end position="91"/>
    </location>
</feature>
<feature type="compositionally biased region" description="Basic residues" evidence="1">
    <location>
        <begin position="61"/>
        <end position="71"/>
    </location>
</feature>
<proteinExistence type="predicted"/>
<accession>A0ABU6UBK4</accession>
<dbReference type="Proteomes" id="UP001341840">
    <property type="component" value="Unassembled WGS sequence"/>
</dbReference>